<feature type="compositionally biased region" description="Low complexity" evidence="2">
    <location>
        <begin position="7"/>
        <end position="23"/>
    </location>
</feature>
<dbReference type="Proteomes" id="UP000504618">
    <property type="component" value="Unplaced"/>
</dbReference>
<feature type="region of interest" description="Disordered" evidence="2">
    <location>
        <begin position="886"/>
        <end position="917"/>
    </location>
</feature>
<accession>A0A6J1PUT7</accession>
<proteinExistence type="predicted"/>
<keyword evidence="1" id="KW-0175">Coiled coil</keyword>
<evidence type="ECO:0000313" key="4">
    <source>
        <dbReference type="RefSeq" id="XP_024872625.1"/>
    </source>
</evidence>
<organism evidence="3 4">
    <name type="scientific">Temnothorax curvispinosus</name>
    <dbReference type="NCBI Taxonomy" id="300111"/>
    <lineage>
        <taxon>Eukaryota</taxon>
        <taxon>Metazoa</taxon>
        <taxon>Ecdysozoa</taxon>
        <taxon>Arthropoda</taxon>
        <taxon>Hexapoda</taxon>
        <taxon>Insecta</taxon>
        <taxon>Pterygota</taxon>
        <taxon>Neoptera</taxon>
        <taxon>Endopterygota</taxon>
        <taxon>Hymenoptera</taxon>
        <taxon>Apocrita</taxon>
        <taxon>Aculeata</taxon>
        <taxon>Formicoidea</taxon>
        <taxon>Formicidae</taxon>
        <taxon>Myrmicinae</taxon>
        <taxon>Temnothorax</taxon>
    </lineage>
</organism>
<evidence type="ECO:0000256" key="2">
    <source>
        <dbReference type="SAM" id="MobiDB-lite"/>
    </source>
</evidence>
<sequence length="1368" mass="155136">MNEDALSRTSVPQPSSYSSYSDSIVDNSKFQSEQSSTMAQICENVELSNMDISHIPVEASSPNNLGSIPTTLTLPQNSNYARENFCSDDLLVRHSSSIKEMEKKIQLLESRMKKFRRLKEKACCRCSKNCKDDISVNTNLISIICKSMAEYYDEKKEACSRNKRNIDSEPCTCSMKKAKLNRRQQLHKSNACKNTCLCKIENCDEKYQLRDTFCNNTENAAKTIDISQYEHTLSVHKNNLLSDTSNTSLNDTDEFDKRELVSHEKSTLHSTEIASVEDSLTSYLSGDESVNDNSLDKDNVEAMDVDNKTRTETILFSDENYTDHTYSKIVEINAEENEMRNNDEIYASVDNLLNKDDLKTIGMDNRTKTGTIFLSNAKQSTYHAAGKIVDINAEKNKIKNKGQNIHIKDKVGEIHASNNLLNKDNIKASDIDNQTKTGTIFVSKNENSTDHADGKIVDINVEKNKINKGQNIHKDKIGEIYTSDNLLSKDNIEAMDNQTITERTSLSKDENSINNHADSKIIDINAEESKMKRKNIQKGKVTDIKENRLLKKIRNLKRKTRASLPTNKHENIESYSDHSFEYNNLAKKSRIENEEGCGGRSLENSINDLKKKLNTRIESINKQEDNKLCSDDYEPVKKLRIAHTPKTSVSQLSINENNITHSTIRNIASLMTQKSNGIPQLGIRKSNLLTKSEKSRTINEKCDEKNVKCNDVLIKDTNNRSISMDRVIGETSNNNGEPNVLHNNIANDSDDLESVPLILRLKVLSNSSILCKKDRLTKALKTNENKKEITPTANEDLETLGNKSHDDHKISKDLISNGESSVLHDRLNVSEAMRKIKKEITPTAYEDLETLGNKSHDDYKISKDVISKCESLVLHRSNVLEATRNKNHNNSNVSEGATEVLRSPSPRDSGIIVDYTNDTNSTKESLDQIKEETCVNNEANGDKEMKFIDANHEVEEKLQTPKLQLIKYISQKRVKKYKMTRAQIEGVIKTTERFVKKQLRRLVNSAWEEAIHDDIIKKLGSTCGPRIIAKCIVEFLLEEVDHDEALDKSFTPPAPLMTKFEQKIITLLIDLEVSKPSVIYFVQAAIEYNLFRLINDSMMKILPVNLLTRIYVVLSRLQKDREKVRMMCCNALYCMGLKSIGVLYTVLTCWPEVLPNAEANKGILPKCIAFLISSLQIENPYSAQKPSVQKLNILKDYLSRFYKYNFSQETTSDIVKELITTLKAERVDGLDTAIILVAKKRGSSWTYKNIIESSLLPMIIRNEHPCIYSAFSLLGRLLRAFTSENKDDAVKISEISEQLCDLIKSGQGSHDQQEGIISALLSLSRQKFNVVAPCVLKWEPNKPLRPIVNTQLQAFIKARDSKFWNNYL</sequence>
<keyword evidence="3" id="KW-1185">Reference proteome</keyword>
<evidence type="ECO:0000256" key="1">
    <source>
        <dbReference type="SAM" id="Coils"/>
    </source>
</evidence>
<feature type="region of interest" description="Disordered" evidence="2">
    <location>
        <begin position="1"/>
        <end position="23"/>
    </location>
</feature>
<gene>
    <name evidence="4" type="primary">LOC112455123</name>
</gene>
<protein>
    <submittedName>
        <fullName evidence="4">Uncharacterized protein LOC112455123 isoform X2</fullName>
    </submittedName>
</protein>
<dbReference type="RefSeq" id="XP_024872625.1">
    <property type="nucleotide sequence ID" value="XM_025016857.1"/>
</dbReference>
<feature type="coiled-coil region" evidence="1">
    <location>
        <begin position="91"/>
        <end position="118"/>
    </location>
</feature>
<evidence type="ECO:0000313" key="3">
    <source>
        <dbReference type="Proteomes" id="UP000504618"/>
    </source>
</evidence>
<reference evidence="4" key="1">
    <citation type="submission" date="2025-08" db="UniProtKB">
        <authorList>
            <consortium name="RefSeq"/>
        </authorList>
    </citation>
    <scope>IDENTIFICATION</scope>
    <source>
        <tissue evidence="4">Whole body</tissue>
    </source>
</reference>
<dbReference type="GeneID" id="112455123"/>
<name>A0A6J1PUT7_9HYME</name>